<dbReference type="KEGG" id="nar:Saro_1910"/>
<dbReference type="HOGENOM" id="CLU_1833117_0_0_5"/>
<accession>Q2G723</accession>
<keyword evidence="4" id="KW-1185">Reference proteome</keyword>
<evidence type="ECO:0000259" key="2">
    <source>
        <dbReference type="Pfam" id="PF07811"/>
    </source>
</evidence>
<feature type="domain" description="TadE-like" evidence="2">
    <location>
        <begin position="10"/>
        <end position="50"/>
    </location>
</feature>
<keyword evidence="1" id="KW-0472">Membrane</keyword>
<dbReference type="EMBL" id="CP000248">
    <property type="protein sequence ID" value="ABD26350.1"/>
    <property type="molecule type" value="Genomic_DNA"/>
</dbReference>
<dbReference type="AlphaFoldDB" id="Q2G723"/>
<evidence type="ECO:0000256" key="1">
    <source>
        <dbReference type="SAM" id="Phobius"/>
    </source>
</evidence>
<dbReference type="InterPro" id="IPR012495">
    <property type="entry name" value="TadE-like_dom"/>
</dbReference>
<gene>
    <name evidence="3" type="ordered locus">Saro_1910</name>
</gene>
<keyword evidence="1" id="KW-0812">Transmembrane</keyword>
<dbReference type="Proteomes" id="UP000009134">
    <property type="component" value="Chromosome"/>
</dbReference>
<reference evidence="4" key="1">
    <citation type="submission" date="2006-01" db="EMBL/GenBank/DDBJ databases">
        <title>Complete sequence of Novosphingobium aromaticivorans DSM 12444.</title>
        <authorList>
            <consortium name="US DOE Joint Genome Institute"/>
            <person name="Copeland A."/>
            <person name="Lucas S."/>
            <person name="Lapidus A."/>
            <person name="Barry K."/>
            <person name="Detter J.C."/>
            <person name="Glavina T."/>
            <person name="Hammon N."/>
            <person name="Israni S."/>
            <person name="Pitluck S."/>
            <person name="Chain P."/>
            <person name="Malfatti S."/>
            <person name="Shin M."/>
            <person name="Vergez L."/>
            <person name="Schmutz J."/>
            <person name="Larimer F."/>
            <person name="Land M."/>
            <person name="Kyrpides N."/>
            <person name="Ivanova N."/>
            <person name="Fredrickson J."/>
            <person name="Balkwill D."/>
            <person name="Romine M.F."/>
            <person name="Richardson P."/>
        </authorList>
    </citation>
    <scope>NUCLEOTIDE SEQUENCE [LARGE SCALE GENOMIC DNA]</scope>
    <source>
        <strain evidence="4">ATCC 700278 / DSM 12444 / CCUG 56034 / CIP 105152 / NBRC 16084 / F199</strain>
    </source>
</reference>
<evidence type="ECO:0000313" key="4">
    <source>
        <dbReference type="Proteomes" id="UP000009134"/>
    </source>
</evidence>
<evidence type="ECO:0000313" key="3">
    <source>
        <dbReference type="EMBL" id="ABD26350.1"/>
    </source>
</evidence>
<dbReference type="eggNOG" id="COG4961">
    <property type="taxonomic scope" value="Bacteria"/>
</dbReference>
<dbReference type="STRING" id="279238.Saro_1910"/>
<protein>
    <submittedName>
        <fullName evidence="3">TadE-like protein</fullName>
    </submittedName>
</protein>
<proteinExistence type="predicted"/>
<name>Q2G723_NOVAD</name>
<dbReference type="RefSeq" id="WP_011445560.1">
    <property type="nucleotide sequence ID" value="NC_007794.1"/>
</dbReference>
<keyword evidence="1" id="KW-1133">Transmembrane helix</keyword>
<feature type="transmembrane region" description="Helical" evidence="1">
    <location>
        <begin position="12"/>
        <end position="34"/>
    </location>
</feature>
<organism evidence="3 4">
    <name type="scientific">Novosphingobium aromaticivorans (strain ATCC 700278 / DSM 12444 / CCUG 56034 / CIP 105152 / NBRC 16084 / F199)</name>
    <dbReference type="NCBI Taxonomy" id="279238"/>
    <lineage>
        <taxon>Bacteria</taxon>
        <taxon>Pseudomonadati</taxon>
        <taxon>Pseudomonadota</taxon>
        <taxon>Alphaproteobacteria</taxon>
        <taxon>Sphingomonadales</taxon>
        <taxon>Sphingomonadaceae</taxon>
        <taxon>Novosphingobium</taxon>
    </lineage>
</organism>
<dbReference type="Pfam" id="PF07811">
    <property type="entry name" value="TadE"/>
    <property type="match status" value="1"/>
</dbReference>
<sequence length="140" mass="15116">MKRLFFNREGAAAVEFALVGPLFIALLLAVFQFGAAAQSYNALRAASADVQRHVVVEYQAGNRLTSDQIGAYALAKAQDLPYILKTTGIDASAVKKTTSRVSGTVEYTLNYTYNVPNVLSAFGFPDIALNFSRPIFVSAT</sequence>